<sequence>MAPLGRDELLLPNHEPPTYGGNRCHDTGHRHRSSIGPPHCRRGHGGARLSLSSLCPGRAGQDSKQDQKCAVVAPHRRRDKYRPKTQGGRNRKIDTYRDEEQTTQTIVDILSASPLGKTRNTLLGSACGKLKNVVIRIPVENLHRSMRGISFARAWDHLGFGPQVEWAQAQELFIENYLMSFFVLGMGIKRQGGECGEGGFETFEDWPNSVVDRPRGLSISVRPFVTTYPSILSACECCSFSRSSFPMVWLSARAGLWGGRRGPMHSPFDLEQVPGQPAFACKVQLVQCPGGLLISLVDMQCKKYPETALIKAIPKHLFLMFCRRRRLSSSCSYPCSSAGGWPALLVVRPTFGKQRTECCVSLWGGSTINEPSNVRPKREMCRLEPGSRKDPLAKAVEAVEEAEAGGGRDEGRGRGGRAVVQKIQNRVQQRKDHGGISIAKGSNGSISSSSIDRLARRHPLDGIDVSKLDTITLSDESVAIVERLLRFHHVWEGGGDEEERSPDNNSSANNKKDKDVTNDEAMAPEPLDLDAAAETYDDCCAGDYPDEPEILFEGGRISSSHIDPDEKTGWGDIEDCDESEFVDTPIFRHLTDHFSFKQRDAIDAMKASRKRRVILARKERGDKDANARDNDDKEGALLEMSLDWLSLHLDEDRLRRGFKVQPSKTMRRPIASTVERTFDITAVPHASLSVLPKLTKSQYEKEAKRLNLLTYLVRAGFHVNEVENAFVSIKLESKLDSFGDQSQDFQPLAMLEGHLLRELVQCVIENTSGANELTRLDDDVDLELATASVDERAQEEEVLRAIYAEEFQSLCQEENSRGRFYRLDVNPVEPLAHPACNEKCMIYVLAEGGYP</sequence>
<gene>
    <name evidence="2" type="ORF">THAOC_06034</name>
</gene>
<feature type="region of interest" description="Disordered" evidence="1">
    <location>
        <begin position="493"/>
        <end position="525"/>
    </location>
</feature>
<evidence type="ECO:0000313" key="2">
    <source>
        <dbReference type="EMBL" id="EJK72437.1"/>
    </source>
</evidence>
<comment type="caution">
    <text evidence="2">The sequence shown here is derived from an EMBL/GenBank/DDBJ whole genome shotgun (WGS) entry which is preliminary data.</text>
</comment>
<evidence type="ECO:0000313" key="3">
    <source>
        <dbReference type="Proteomes" id="UP000266841"/>
    </source>
</evidence>
<organism evidence="2 3">
    <name type="scientific">Thalassiosira oceanica</name>
    <name type="common">Marine diatom</name>
    <dbReference type="NCBI Taxonomy" id="159749"/>
    <lineage>
        <taxon>Eukaryota</taxon>
        <taxon>Sar</taxon>
        <taxon>Stramenopiles</taxon>
        <taxon>Ochrophyta</taxon>
        <taxon>Bacillariophyta</taxon>
        <taxon>Coscinodiscophyceae</taxon>
        <taxon>Thalassiosirophycidae</taxon>
        <taxon>Thalassiosirales</taxon>
        <taxon>Thalassiosiraceae</taxon>
        <taxon>Thalassiosira</taxon>
    </lineage>
</organism>
<protein>
    <submittedName>
        <fullName evidence="2">Uncharacterized protein</fullName>
    </submittedName>
</protein>
<dbReference type="EMBL" id="AGNL01005832">
    <property type="protein sequence ID" value="EJK72437.1"/>
    <property type="molecule type" value="Genomic_DNA"/>
</dbReference>
<proteinExistence type="predicted"/>
<feature type="compositionally biased region" description="Low complexity" evidence="1">
    <location>
        <begin position="435"/>
        <end position="450"/>
    </location>
</feature>
<feature type="region of interest" description="Disordered" evidence="1">
    <location>
        <begin position="1"/>
        <end position="90"/>
    </location>
</feature>
<feature type="region of interest" description="Disordered" evidence="1">
    <location>
        <begin position="426"/>
        <end position="450"/>
    </location>
</feature>
<accession>K0TM63</accession>
<evidence type="ECO:0000256" key="1">
    <source>
        <dbReference type="SAM" id="MobiDB-lite"/>
    </source>
</evidence>
<keyword evidence="3" id="KW-1185">Reference proteome</keyword>
<name>K0TM63_THAOC</name>
<dbReference type="Proteomes" id="UP000266841">
    <property type="component" value="Unassembled WGS sequence"/>
</dbReference>
<dbReference type="AlphaFoldDB" id="K0TM63"/>
<feature type="compositionally biased region" description="Basic residues" evidence="1">
    <location>
        <begin position="74"/>
        <end position="83"/>
    </location>
</feature>
<reference evidence="2 3" key="1">
    <citation type="journal article" date="2012" name="Genome Biol.">
        <title>Genome and low-iron response of an oceanic diatom adapted to chronic iron limitation.</title>
        <authorList>
            <person name="Lommer M."/>
            <person name="Specht M."/>
            <person name="Roy A.S."/>
            <person name="Kraemer L."/>
            <person name="Andreson R."/>
            <person name="Gutowska M.A."/>
            <person name="Wolf J."/>
            <person name="Bergner S.V."/>
            <person name="Schilhabel M.B."/>
            <person name="Klostermeier U.C."/>
            <person name="Beiko R.G."/>
            <person name="Rosenstiel P."/>
            <person name="Hippler M."/>
            <person name="Laroche J."/>
        </authorList>
    </citation>
    <scope>NUCLEOTIDE SEQUENCE [LARGE SCALE GENOMIC DNA]</scope>
    <source>
        <strain evidence="2 3">CCMP1005</strain>
    </source>
</reference>
<feature type="compositionally biased region" description="Basic residues" evidence="1">
    <location>
        <begin position="28"/>
        <end position="45"/>
    </location>
</feature>